<gene>
    <name evidence="5" type="ORF">MGYG_07028</name>
</gene>
<comment type="catalytic activity">
    <reaction evidence="3">
        <text>glutathione + H2O = L-cysteinylglycine + L-glutamate</text>
        <dbReference type="Rhea" id="RHEA:28807"/>
        <dbReference type="ChEBI" id="CHEBI:15377"/>
        <dbReference type="ChEBI" id="CHEBI:29985"/>
        <dbReference type="ChEBI" id="CHEBI:57925"/>
        <dbReference type="ChEBI" id="CHEBI:61694"/>
        <dbReference type="EC" id="3.4.19.13"/>
    </reaction>
</comment>
<dbReference type="InterPro" id="IPR029055">
    <property type="entry name" value="Ntn_hydrolases_N"/>
</dbReference>
<feature type="binding site" evidence="2">
    <location>
        <position position="111"/>
    </location>
    <ligand>
        <name>L-glutamate</name>
        <dbReference type="ChEBI" id="CHEBI:29985"/>
    </ligand>
</feature>
<evidence type="ECO:0000256" key="3">
    <source>
        <dbReference type="RuleBase" id="RU368068"/>
    </source>
</evidence>
<dbReference type="InterPro" id="IPR043138">
    <property type="entry name" value="GGT_lsub"/>
</dbReference>
<dbReference type="GeneID" id="10026277"/>
<feature type="chain" id="PRO_5003190925" description="Glutathione hydrolase" evidence="4">
    <location>
        <begin position="22"/>
        <end position="579"/>
    </location>
</feature>
<dbReference type="NCBIfam" id="TIGR00066">
    <property type="entry name" value="g_glut_trans"/>
    <property type="match status" value="1"/>
</dbReference>
<comment type="catalytic activity">
    <reaction evidence="3">
        <text>an N-terminal (5-L-glutamyl)-[peptide] + an alpha-amino acid = 5-L-glutamyl amino acid + an N-terminal L-alpha-aminoacyl-[peptide]</text>
        <dbReference type="Rhea" id="RHEA:23904"/>
        <dbReference type="Rhea" id="RHEA-COMP:9780"/>
        <dbReference type="Rhea" id="RHEA-COMP:9795"/>
        <dbReference type="ChEBI" id="CHEBI:77644"/>
        <dbReference type="ChEBI" id="CHEBI:78597"/>
        <dbReference type="ChEBI" id="CHEBI:78599"/>
        <dbReference type="ChEBI" id="CHEBI:78608"/>
        <dbReference type="EC" id="2.3.2.2"/>
    </reaction>
</comment>
<feature type="binding site" evidence="2">
    <location>
        <position position="483"/>
    </location>
    <ligand>
        <name>L-glutamate</name>
        <dbReference type="ChEBI" id="CHEBI:29985"/>
    </ligand>
</feature>
<evidence type="ECO:0000256" key="1">
    <source>
        <dbReference type="PIRSR" id="PIRSR600101-1"/>
    </source>
</evidence>
<dbReference type="Gene3D" id="1.10.246.130">
    <property type="match status" value="1"/>
</dbReference>
<dbReference type="VEuPathDB" id="FungiDB:MGYG_07028"/>
<feature type="binding site" evidence="2">
    <location>
        <begin position="459"/>
        <end position="460"/>
    </location>
    <ligand>
        <name>L-glutamate</name>
        <dbReference type="ChEBI" id="CHEBI:29985"/>
    </ligand>
</feature>
<comment type="function">
    <text evidence="3">Cleaves the gamma-glutamyl peptide bond of glutathione and glutathione conjugates.</text>
</comment>
<accession>E4V1V8</accession>
<dbReference type="STRING" id="535722.E4V1V8"/>
<dbReference type="RefSeq" id="XP_003171031.1">
    <property type="nucleotide sequence ID" value="XM_003170983.1"/>
</dbReference>
<proteinExistence type="predicted"/>
<feature type="active site" description="Nucleophile" evidence="1">
    <location>
        <position position="389"/>
    </location>
</feature>
<dbReference type="SUPFAM" id="SSF56235">
    <property type="entry name" value="N-terminal nucleophile aminohydrolases (Ntn hydrolases)"/>
    <property type="match status" value="1"/>
</dbReference>
<dbReference type="EMBL" id="DS989827">
    <property type="protein sequence ID" value="EFR04023.1"/>
    <property type="molecule type" value="Genomic_DNA"/>
</dbReference>
<comment type="pathway">
    <text evidence="3">Sulfur metabolism; glutathione metabolism.</text>
</comment>
<dbReference type="GO" id="GO:0036374">
    <property type="term" value="F:glutathione hydrolase activity"/>
    <property type="evidence" value="ECO:0007669"/>
    <property type="project" value="UniProtKB-UniRule"/>
</dbReference>
<name>E4V1V8_ARTGP</name>
<dbReference type="GO" id="GO:0103068">
    <property type="term" value="F:leukotriene C4 gamma-glutamyl transferase activity"/>
    <property type="evidence" value="ECO:0007669"/>
    <property type="project" value="UniProtKB-EC"/>
</dbReference>
<reference evidence="6" key="1">
    <citation type="journal article" date="2012" name="MBio">
        <title>Comparative genome analysis of Trichophyton rubrum and related dermatophytes reveals candidate genes involved in infection.</title>
        <authorList>
            <person name="Martinez D.A."/>
            <person name="Oliver B.G."/>
            <person name="Graeser Y."/>
            <person name="Goldberg J.M."/>
            <person name="Li W."/>
            <person name="Martinez-Rossi N.M."/>
            <person name="Monod M."/>
            <person name="Shelest E."/>
            <person name="Barton R.C."/>
            <person name="Birch E."/>
            <person name="Brakhage A.A."/>
            <person name="Chen Z."/>
            <person name="Gurr S.J."/>
            <person name="Heiman D."/>
            <person name="Heitman J."/>
            <person name="Kosti I."/>
            <person name="Rossi A."/>
            <person name="Saif S."/>
            <person name="Samalova M."/>
            <person name="Saunders C.W."/>
            <person name="Shea T."/>
            <person name="Summerbell R.C."/>
            <person name="Xu J."/>
            <person name="Young S."/>
            <person name="Zeng Q."/>
            <person name="Birren B.W."/>
            <person name="Cuomo C.A."/>
            <person name="White T.C."/>
        </authorList>
    </citation>
    <scope>NUCLEOTIDE SEQUENCE [LARGE SCALE GENOMIC DNA]</scope>
    <source>
        <strain evidence="6">ATCC MYA-4604 / CBS 118893</strain>
    </source>
</reference>
<feature type="signal peptide" evidence="4">
    <location>
        <begin position="1"/>
        <end position="21"/>
    </location>
</feature>
<dbReference type="InParanoid" id="E4V1V8"/>
<evidence type="ECO:0000256" key="4">
    <source>
        <dbReference type="SAM" id="SignalP"/>
    </source>
</evidence>
<dbReference type="Gene3D" id="3.60.20.40">
    <property type="match status" value="1"/>
</dbReference>
<sequence length="579" mass="62240">MSRWIVPTSVTFLLGVLLLSGNSMVSNIHFPNVFGWHRPLLTGKNGAVVSAGDICSRVGTSIILRGGNAVDAAVATDFCLGVTHPWIAGLGGGGYAIVRDASGNAECVDFREAAPAASDRDMFNLDANASISGGLASGIPGELRGLDYLHRQYGKMSWKEVIAPAIKVARGGFSVNQLLFDAMSKAIKNDGGDNFFVRNADWAEVFAPKGTMLGVGDVMKMERYADLLELVATNGTESFYAGPTATKIADTVKKNGGIMTTQDFQAYQIKRSAPIEITYGNYKIKACRATSGGTIVLMTMNAFHQFPDREDPNNVNLTLHRLVEAMRFGYAARATLGDPDFNPGQDSSEARLIQQHTADEVRAKISDMHTLPVEAYNPEQLEIISNHGTSHLSAADASGMAISLTSTPNLSWGSKLMIPGLGLIMNNGMDDFSVPNRSNHFGYIPTKSNFIAPLKRALSSMSPVIVDHIPNSSFYLATGGAGGSHIISGVEQMLWRLLDLGSSAKEAIDAPRFHDQLIPNVLNLDQNWDNGTFDFLKELGHDTQWGNVGVDLHVLRLLKNGTFEAAAESRIQGSGGFAV</sequence>
<dbReference type="OrthoDB" id="1081007at2759"/>
<dbReference type="PANTHER" id="PTHR11686">
    <property type="entry name" value="GAMMA GLUTAMYL TRANSPEPTIDASE"/>
    <property type="match status" value="1"/>
</dbReference>
<dbReference type="UniPathway" id="UPA00204"/>
<keyword evidence="6" id="KW-1185">Reference proteome</keyword>
<comment type="catalytic activity">
    <reaction evidence="3">
        <text>an S-substituted glutathione + H2O = an S-substituted L-cysteinylglycine + L-glutamate</text>
        <dbReference type="Rhea" id="RHEA:59468"/>
        <dbReference type="ChEBI" id="CHEBI:15377"/>
        <dbReference type="ChEBI" id="CHEBI:29985"/>
        <dbReference type="ChEBI" id="CHEBI:90779"/>
        <dbReference type="ChEBI" id="CHEBI:143103"/>
        <dbReference type="EC" id="3.4.19.13"/>
    </reaction>
</comment>
<keyword evidence="3" id="KW-0808">Transferase</keyword>
<dbReference type="InterPro" id="IPR043137">
    <property type="entry name" value="GGT_ssub_C"/>
</dbReference>
<evidence type="ECO:0000256" key="2">
    <source>
        <dbReference type="PIRSR" id="PIRSR600101-2"/>
    </source>
</evidence>
<dbReference type="Pfam" id="PF01019">
    <property type="entry name" value="G_glu_transpept"/>
    <property type="match status" value="1"/>
</dbReference>
<dbReference type="MEROPS" id="T03.011"/>
<keyword evidence="4" id="KW-0732">Signal</keyword>
<keyword evidence="3" id="KW-0378">Hydrolase</keyword>
<dbReference type="GO" id="GO:0006751">
    <property type="term" value="P:glutathione catabolic process"/>
    <property type="evidence" value="ECO:0007669"/>
    <property type="project" value="UniProtKB-UniRule"/>
</dbReference>
<dbReference type="HOGENOM" id="CLU_014813_4_0_1"/>
<dbReference type="PRINTS" id="PR01210">
    <property type="entry name" value="GGTRANSPTASE"/>
</dbReference>
<dbReference type="FunCoup" id="E4V1V8">
    <property type="interactions" value="161"/>
</dbReference>
<dbReference type="GO" id="GO:0005886">
    <property type="term" value="C:plasma membrane"/>
    <property type="evidence" value="ECO:0007669"/>
    <property type="project" value="TreeGrafter"/>
</dbReference>
<dbReference type="InterPro" id="IPR000101">
    <property type="entry name" value="GGT_peptidase"/>
</dbReference>
<evidence type="ECO:0000313" key="5">
    <source>
        <dbReference type="EMBL" id="EFR04023.1"/>
    </source>
</evidence>
<feature type="binding site" evidence="2">
    <location>
        <position position="431"/>
    </location>
    <ligand>
        <name>L-glutamate</name>
        <dbReference type="ChEBI" id="CHEBI:29985"/>
    </ligand>
</feature>
<dbReference type="PANTHER" id="PTHR11686:SF62">
    <property type="entry name" value="GLUTATHIONE HYDROLASE"/>
    <property type="match status" value="1"/>
</dbReference>
<protein>
    <recommendedName>
        <fullName evidence="3">Glutathione hydrolase</fullName>
        <ecNumber evidence="3">2.3.2.2</ecNumber>
        <ecNumber evidence="3">3.4.19.13</ecNumber>
    </recommendedName>
    <alternativeName>
        <fullName evidence="3">Gamma-glutamyltransferase</fullName>
    </alternativeName>
    <alternativeName>
        <fullName evidence="3">Gamma-glutamyltranspeptidase</fullName>
    </alternativeName>
</protein>
<keyword evidence="3" id="KW-0012">Acyltransferase</keyword>
<dbReference type="Proteomes" id="UP000002669">
    <property type="component" value="Unassembled WGS sequence"/>
</dbReference>
<evidence type="ECO:0000313" key="6">
    <source>
        <dbReference type="Proteomes" id="UP000002669"/>
    </source>
</evidence>
<feature type="binding site" evidence="2">
    <location>
        <begin position="407"/>
        <end position="409"/>
    </location>
    <ligand>
        <name>L-glutamate</name>
        <dbReference type="ChEBI" id="CHEBI:29985"/>
    </ligand>
</feature>
<organism evidence="6">
    <name type="scientific">Arthroderma gypseum (strain ATCC MYA-4604 / CBS 118893)</name>
    <name type="common">Microsporum gypseum</name>
    <dbReference type="NCBI Taxonomy" id="535722"/>
    <lineage>
        <taxon>Eukaryota</taxon>
        <taxon>Fungi</taxon>
        <taxon>Dikarya</taxon>
        <taxon>Ascomycota</taxon>
        <taxon>Pezizomycotina</taxon>
        <taxon>Eurotiomycetes</taxon>
        <taxon>Eurotiomycetidae</taxon>
        <taxon>Onygenales</taxon>
        <taxon>Arthrodermataceae</taxon>
        <taxon>Nannizzia</taxon>
    </lineage>
</organism>
<dbReference type="eggNOG" id="KOG2410">
    <property type="taxonomic scope" value="Eukaryota"/>
</dbReference>
<dbReference type="EC" id="2.3.2.2" evidence="3"/>
<dbReference type="AlphaFoldDB" id="E4V1V8"/>
<dbReference type="EC" id="3.4.19.13" evidence="3"/>